<evidence type="ECO:0000313" key="7">
    <source>
        <dbReference type="Proteomes" id="UP001341444"/>
    </source>
</evidence>
<evidence type="ECO:0000256" key="5">
    <source>
        <dbReference type="ARBA" id="ARBA00023002"/>
    </source>
</evidence>
<comment type="function">
    <text evidence="1">Nitronate monooxygenase that uses molecular oxygen to catalyze the oxidative denitrification of alkyl nitronates. Acts on propionate 3-nitronate (P3N), the presumed physiological substrate. Probably functions in the detoxification of P3N, a metabolic poison produced by plants and fungi as a defense mechanism.</text>
</comment>
<dbReference type="Proteomes" id="UP001341444">
    <property type="component" value="Unassembled WGS sequence"/>
</dbReference>
<dbReference type="InterPro" id="IPR004136">
    <property type="entry name" value="NMO"/>
</dbReference>
<evidence type="ECO:0000256" key="1">
    <source>
        <dbReference type="ARBA" id="ARBA00003535"/>
    </source>
</evidence>
<reference evidence="6 7" key="1">
    <citation type="submission" date="2023-03" db="EMBL/GenBank/DDBJ databases">
        <title>Bacillus Genome Sequencing.</title>
        <authorList>
            <person name="Dunlap C."/>
        </authorList>
    </citation>
    <scope>NUCLEOTIDE SEQUENCE [LARGE SCALE GENOMIC DNA]</scope>
    <source>
        <strain evidence="6 7">B-23453</strain>
    </source>
</reference>
<dbReference type="Pfam" id="PF03060">
    <property type="entry name" value="NMO"/>
    <property type="match status" value="2"/>
</dbReference>
<dbReference type="EMBL" id="JARMAB010000009">
    <property type="protein sequence ID" value="MED1202976.1"/>
    <property type="molecule type" value="Genomic_DNA"/>
</dbReference>
<sequence length="323" mass="34003">MDLKKILGIDRPIIQGGMGNISNALLTSAVSNAGGLGTIGAGTRPPAEVERIIQETKARTDRPFALNIALSVSPHTKELMLLAEKYQIPVISLSAGNPVPYIPFLHQIGAKVMAVTGSVKHALKAEAAGADVIVAEGVEAAGINSPYESTTMVLIPQITDAVTIPVVAAGGIADGRGMLAAFSLGAQGVQLGTRFIATKEAPFASAYKERIVGAGDTSTIIIGRTLGRIRRVLDGPFAKRIAVKEKSGLSLEEYEKATTEMQHCLGALEGNEEDGFMNSGQIAGLIKDIPSVQELLDQIEAEYRTQLEKLAGVLPVKNQADRN</sequence>
<dbReference type="RefSeq" id="WP_066266004.1">
    <property type="nucleotide sequence ID" value="NZ_JARMAB010000009.1"/>
</dbReference>
<proteinExistence type="predicted"/>
<evidence type="ECO:0000256" key="3">
    <source>
        <dbReference type="ARBA" id="ARBA00022630"/>
    </source>
</evidence>
<dbReference type="PANTHER" id="PTHR32332:SF20">
    <property type="entry name" value="2-NITROPROPANE DIOXYGENASE-LIKE PROTEIN"/>
    <property type="match status" value="1"/>
</dbReference>
<gene>
    <name evidence="6" type="ORF">P4T90_07685</name>
</gene>
<keyword evidence="7" id="KW-1185">Reference proteome</keyword>
<name>A0ABU6ME93_9BACI</name>
<dbReference type="PANTHER" id="PTHR32332">
    <property type="entry name" value="2-NITROPROPANE DIOXYGENASE"/>
    <property type="match status" value="1"/>
</dbReference>
<dbReference type="CDD" id="cd04730">
    <property type="entry name" value="NPD_like"/>
    <property type="match status" value="1"/>
</dbReference>
<organism evidence="6 7">
    <name type="scientific">Heyndrickxia acidicola</name>
    <dbReference type="NCBI Taxonomy" id="209389"/>
    <lineage>
        <taxon>Bacteria</taxon>
        <taxon>Bacillati</taxon>
        <taxon>Bacillota</taxon>
        <taxon>Bacilli</taxon>
        <taxon>Bacillales</taxon>
        <taxon>Bacillaceae</taxon>
        <taxon>Heyndrickxia</taxon>
    </lineage>
</organism>
<keyword evidence="5" id="KW-0560">Oxidoreductase</keyword>
<protein>
    <recommendedName>
        <fullName evidence="2">Probable nitronate monooxygenase</fullName>
    </recommendedName>
</protein>
<dbReference type="GO" id="GO:0004497">
    <property type="term" value="F:monooxygenase activity"/>
    <property type="evidence" value="ECO:0007669"/>
    <property type="project" value="UniProtKB-KW"/>
</dbReference>
<evidence type="ECO:0000313" key="6">
    <source>
        <dbReference type="EMBL" id="MED1202976.1"/>
    </source>
</evidence>
<evidence type="ECO:0000256" key="4">
    <source>
        <dbReference type="ARBA" id="ARBA00022643"/>
    </source>
</evidence>
<keyword evidence="3" id="KW-0285">Flavoprotein</keyword>
<keyword evidence="6" id="KW-0503">Monooxygenase</keyword>
<dbReference type="SUPFAM" id="SSF51412">
    <property type="entry name" value="Inosine monophosphate dehydrogenase (IMPDH)"/>
    <property type="match status" value="1"/>
</dbReference>
<dbReference type="Gene3D" id="3.20.20.70">
    <property type="entry name" value="Aldolase class I"/>
    <property type="match status" value="1"/>
</dbReference>
<accession>A0ABU6ME93</accession>
<evidence type="ECO:0000256" key="2">
    <source>
        <dbReference type="ARBA" id="ARBA00013457"/>
    </source>
</evidence>
<comment type="caution">
    <text evidence="6">The sequence shown here is derived from an EMBL/GenBank/DDBJ whole genome shotgun (WGS) entry which is preliminary data.</text>
</comment>
<dbReference type="InterPro" id="IPR013785">
    <property type="entry name" value="Aldolase_TIM"/>
</dbReference>
<keyword evidence="4" id="KW-0288">FMN</keyword>